<evidence type="ECO:0000259" key="3">
    <source>
        <dbReference type="Pfam" id="PF04909"/>
    </source>
</evidence>
<organism evidence="4 5">
    <name type="scientific">Marinoscillum luteum</name>
    <dbReference type="NCBI Taxonomy" id="861051"/>
    <lineage>
        <taxon>Bacteria</taxon>
        <taxon>Pseudomonadati</taxon>
        <taxon>Bacteroidota</taxon>
        <taxon>Cytophagia</taxon>
        <taxon>Cytophagales</taxon>
        <taxon>Reichenbachiellaceae</taxon>
        <taxon>Marinoscillum</taxon>
    </lineage>
</organism>
<evidence type="ECO:0000313" key="4">
    <source>
        <dbReference type="EMBL" id="MFH6984933.1"/>
    </source>
</evidence>
<gene>
    <name evidence="4" type="ORF">ACHKAR_15870</name>
</gene>
<comment type="caution">
    <text evidence="4">The sequence shown here is derived from an EMBL/GenBank/DDBJ whole genome shotgun (WGS) entry which is preliminary data.</text>
</comment>
<dbReference type="Proteomes" id="UP001610063">
    <property type="component" value="Unassembled WGS sequence"/>
</dbReference>
<feature type="chain" id="PRO_5046363001" evidence="2">
    <location>
        <begin position="20"/>
        <end position="376"/>
    </location>
</feature>
<dbReference type="InterPro" id="IPR032466">
    <property type="entry name" value="Metal_Hydrolase"/>
</dbReference>
<dbReference type="RefSeq" id="WP_395418372.1">
    <property type="nucleotide sequence ID" value="NZ_JBIPKE010000019.1"/>
</dbReference>
<dbReference type="Pfam" id="PF04909">
    <property type="entry name" value="Amidohydro_2"/>
    <property type="match status" value="1"/>
</dbReference>
<dbReference type="PANTHER" id="PTHR21240:SF28">
    <property type="entry name" value="ISO-OROTATE DECARBOXYLASE (EUROFUNG)"/>
    <property type="match status" value="1"/>
</dbReference>
<dbReference type="EMBL" id="JBIPKE010000019">
    <property type="protein sequence ID" value="MFH6984933.1"/>
    <property type="molecule type" value="Genomic_DNA"/>
</dbReference>
<dbReference type="InterPro" id="IPR032465">
    <property type="entry name" value="ACMSD"/>
</dbReference>
<evidence type="ECO:0000256" key="2">
    <source>
        <dbReference type="SAM" id="SignalP"/>
    </source>
</evidence>
<reference evidence="4 5" key="1">
    <citation type="journal article" date="2013" name="Int. J. Syst. Evol. Microbiol.">
        <title>Marinoscillum luteum sp. nov., isolated from marine sediment.</title>
        <authorList>
            <person name="Cha I.T."/>
            <person name="Park S.J."/>
            <person name="Kim S.J."/>
            <person name="Kim J.G."/>
            <person name="Jung M.Y."/>
            <person name="Shin K.S."/>
            <person name="Kwon K.K."/>
            <person name="Yang S.H."/>
            <person name="Seo Y.S."/>
            <person name="Rhee S.K."/>
        </authorList>
    </citation>
    <scope>NUCLEOTIDE SEQUENCE [LARGE SCALE GENOMIC DNA]</scope>
    <source>
        <strain evidence="4 5">KCTC 23939</strain>
    </source>
</reference>
<keyword evidence="5" id="KW-1185">Reference proteome</keyword>
<protein>
    <submittedName>
        <fullName evidence="4">Amidohydrolase family protein</fullName>
    </submittedName>
</protein>
<accession>A0ABW7NBB9</accession>
<name>A0ABW7NBB9_9BACT</name>
<evidence type="ECO:0000313" key="5">
    <source>
        <dbReference type="Proteomes" id="UP001610063"/>
    </source>
</evidence>
<keyword evidence="1" id="KW-0456">Lyase</keyword>
<proteinExistence type="predicted"/>
<feature type="domain" description="Amidohydrolase-related" evidence="3">
    <location>
        <begin position="132"/>
        <end position="365"/>
    </location>
</feature>
<dbReference type="SUPFAM" id="SSF51556">
    <property type="entry name" value="Metallo-dependent hydrolases"/>
    <property type="match status" value="1"/>
</dbReference>
<keyword evidence="2" id="KW-0732">Signal</keyword>
<feature type="signal peptide" evidence="2">
    <location>
        <begin position="1"/>
        <end position="19"/>
    </location>
</feature>
<evidence type="ECO:0000256" key="1">
    <source>
        <dbReference type="ARBA" id="ARBA00023239"/>
    </source>
</evidence>
<dbReference type="Gene3D" id="3.20.20.140">
    <property type="entry name" value="Metal-dependent hydrolases"/>
    <property type="match status" value="1"/>
</dbReference>
<sequence>MNKIFTLAFSLAFSLTVFGQESDSEPAMDFERYDPISTLVVPEHPVTRARFPFIDVHSHQWNLTKDRIAKIVGEMDTLNMGIMVNLSGRGYDREAGDIGSQEYLAGMTSRIAGEAPGRIVVFTNVSFKEIGNPGWSEETVRQLEEDVKNGAKGLKIYKSLGMGINDVDGNRVAIDDPRIDPVWAKCGELGIPVIIHAADPKPFWDDHDENNERWLELKLRPGRKRSATDPAPWEQIIAEQHHIFAKHPGTTFINAHMGWMANDLQALGDHLDQYANVNVGIGAVIAELGRQPRAAKAFFEQYSDRILFAKDAYNPEEYYTYFRVLETADEYFPYYKKYHAFWRMYGLDLSDEVLKKVYYKNALRIIPGLDASLFPK</sequence>
<dbReference type="InterPro" id="IPR006680">
    <property type="entry name" value="Amidohydro-rel"/>
</dbReference>
<dbReference type="PANTHER" id="PTHR21240">
    <property type="entry name" value="2-AMINO-3-CARBOXYLMUCONATE-6-SEMIALDEHYDE DECARBOXYLASE"/>
    <property type="match status" value="1"/>
</dbReference>